<dbReference type="EMBL" id="LR798304">
    <property type="protein sequence ID" value="CAB5222386.1"/>
    <property type="molecule type" value="Genomic_DNA"/>
</dbReference>
<proteinExistence type="predicted"/>
<name>A0A6J7WWJ8_9CAUD</name>
<protein>
    <submittedName>
        <fullName evidence="1">Uncharacterized protein</fullName>
    </submittedName>
</protein>
<accession>A0A6J7WWJ8</accession>
<organism evidence="1">
    <name type="scientific">uncultured Caudovirales phage</name>
    <dbReference type="NCBI Taxonomy" id="2100421"/>
    <lineage>
        <taxon>Viruses</taxon>
        <taxon>Duplodnaviria</taxon>
        <taxon>Heunggongvirae</taxon>
        <taxon>Uroviricota</taxon>
        <taxon>Caudoviricetes</taxon>
        <taxon>Peduoviridae</taxon>
        <taxon>Maltschvirus</taxon>
        <taxon>Maltschvirus maltsch</taxon>
    </lineage>
</organism>
<reference evidence="1" key="1">
    <citation type="submission" date="2020-05" db="EMBL/GenBank/DDBJ databases">
        <authorList>
            <person name="Chiriac C."/>
            <person name="Salcher M."/>
            <person name="Ghai R."/>
            <person name="Kavagutti S V."/>
        </authorList>
    </citation>
    <scope>NUCLEOTIDE SEQUENCE</scope>
</reference>
<evidence type="ECO:0000313" key="1">
    <source>
        <dbReference type="EMBL" id="CAB5222386.1"/>
    </source>
</evidence>
<sequence>MTNITITITLEQAQTALDCIDRDMDYSTHDQPDYHDLNEMLHNLRRLELRQRLTSAINANKEIK</sequence>
<gene>
    <name evidence="1" type="ORF">UFOVP373_3</name>
</gene>